<keyword evidence="1" id="KW-0969">Cilium</keyword>
<proteinExistence type="predicted"/>
<keyword evidence="2" id="KW-1185">Reference proteome</keyword>
<dbReference type="Proteomes" id="UP000749471">
    <property type="component" value="Unassembled WGS sequence"/>
</dbReference>
<evidence type="ECO:0000313" key="2">
    <source>
        <dbReference type="Proteomes" id="UP000749471"/>
    </source>
</evidence>
<accession>A0ABS6E129</accession>
<organism evidence="1 2">
    <name type="scientific">Tissierella simiarum</name>
    <dbReference type="NCBI Taxonomy" id="2841534"/>
    <lineage>
        <taxon>Bacteria</taxon>
        <taxon>Bacillati</taxon>
        <taxon>Bacillota</taxon>
        <taxon>Tissierellia</taxon>
        <taxon>Tissierellales</taxon>
        <taxon>Tissierellaceae</taxon>
        <taxon>Tissierella</taxon>
    </lineage>
</organism>
<keyword evidence="1" id="KW-0966">Cell projection</keyword>
<name>A0ABS6E129_9FIRM</name>
<keyword evidence="1" id="KW-0282">Flagellum</keyword>
<reference evidence="1 2" key="1">
    <citation type="submission" date="2021-06" db="EMBL/GenBank/DDBJ databases">
        <authorList>
            <person name="Sun Q."/>
            <person name="Li D."/>
        </authorList>
    </citation>
    <scope>NUCLEOTIDE SEQUENCE [LARGE SCALE GENOMIC DNA]</scope>
    <source>
        <strain evidence="1 2">MSJ-40</strain>
    </source>
</reference>
<protein>
    <submittedName>
        <fullName evidence="1">Flagellar protein FlgN</fullName>
    </submittedName>
</protein>
<dbReference type="Pfam" id="PF05130">
    <property type="entry name" value="FlgN"/>
    <property type="match status" value="1"/>
</dbReference>
<evidence type="ECO:0000313" key="1">
    <source>
        <dbReference type="EMBL" id="MBU5436597.1"/>
    </source>
</evidence>
<gene>
    <name evidence="1" type="ORF">KQI42_01180</name>
</gene>
<dbReference type="EMBL" id="JAHLPM010000001">
    <property type="protein sequence ID" value="MBU5436597.1"/>
    <property type="molecule type" value="Genomic_DNA"/>
</dbReference>
<comment type="caution">
    <text evidence="1">The sequence shown here is derived from an EMBL/GenBank/DDBJ whole genome shotgun (WGS) entry which is preliminary data.</text>
</comment>
<dbReference type="RefSeq" id="WP_216515930.1">
    <property type="nucleotide sequence ID" value="NZ_JAHLPM010000001.1"/>
</dbReference>
<dbReference type="InterPro" id="IPR007809">
    <property type="entry name" value="FlgN-like"/>
</dbReference>
<sequence>MDSSMIDTMVALSKEKNELLLEILQLTKLQKDLIEKEDMEELNYVLDKKDKIMLEIDKIDVSFLTLYGQLKREENIDSLDEINTDKYPNLKDLKEVVAEVTSTLMSISLLDEKNNKSIRESLEKTKLELRRVKKGKIAYKGYNTEVSGSMLIDEKK</sequence>